<gene>
    <name evidence="1" type="ORF">LCGC14_1339290</name>
</gene>
<sequence>MDWSTFDMDLVRRTRKQYTLPPTYYLDTHSGSGCSGDPPGYPSYFVRAVYTQYGNSPPWRQDGGGAPHYLLSGYGVPEYNSDGSE</sequence>
<evidence type="ECO:0000313" key="1">
    <source>
        <dbReference type="EMBL" id="KKM80483.1"/>
    </source>
</evidence>
<reference evidence="1" key="1">
    <citation type="journal article" date="2015" name="Nature">
        <title>Complex archaea that bridge the gap between prokaryotes and eukaryotes.</title>
        <authorList>
            <person name="Spang A."/>
            <person name="Saw J.H."/>
            <person name="Jorgensen S.L."/>
            <person name="Zaremba-Niedzwiedzka K."/>
            <person name="Martijn J."/>
            <person name="Lind A.E."/>
            <person name="van Eijk R."/>
            <person name="Schleper C."/>
            <person name="Guy L."/>
            <person name="Ettema T.J."/>
        </authorList>
    </citation>
    <scope>NUCLEOTIDE SEQUENCE</scope>
</reference>
<dbReference type="EMBL" id="LAZR01008173">
    <property type="protein sequence ID" value="KKM80483.1"/>
    <property type="molecule type" value="Genomic_DNA"/>
</dbReference>
<dbReference type="AlphaFoldDB" id="A0A0F9KEV9"/>
<name>A0A0F9KEV9_9ZZZZ</name>
<protein>
    <submittedName>
        <fullName evidence="1">Uncharacterized protein</fullName>
    </submittedName>
</protein>
<accession>A0A0F9KEV9</accession>
<organism evidence="1">
    <name type="scientific">marine sediment metagenome</name>
    <dbReference type="NCBI Taxonomy" id="412755"/>
    <lineage>
        <taxon>unclassified sequences</taxon>
        <taxon>metagenomes</taxon>
        <taxon>ecological metagenomes</taxon>
    </lineage>
</organism>
<feature type="non-terminal residue" evidence="1">
    <location>
        <position position="85"/>
    </location>
</feature>
<comment type="caution">
    <text evidence="1">The sequence shown here is derived from an EMBL/GenBank/DDBJ whole genome shotgun (WGS) entry which is preliminary data.</text>
</comment>
<proteinExistence type="predicted"/>